<accession>A0A1H8W9Y3</accession>
<sequence length="146" mass="17267">MKRILLSFYLLTSFSMTYAASDTNIIEVFKKVPEKRIYQPQYLLKGTTPQARIHVIRKQYLNGILDCPSVIYHDKKKILSLHSFEEATFFLEPDRYYIRYAVNNNGCINLEFYQLKRPKMDILSQERQLEGDTEYTFSISEHIGPQ</sequence>
<dbReference type="AlphaFoldDB" id="A0A1H8W9Y3"/>
<dbReference type="Proteomes" id="UP000515758">
    <property type="component" value="Chromosome"/>
</dbReference>
<gene>
    <name evidence="1" type="ORF">WP2W18E11_32810</name>
</gene>
<evidence type="ECO:0000313" key="2">
    <source>
        <dbReference type="Proteomes" id="UP000515758"/>
    </source>
</evidence>
<evidence type="ECO:0000313" key="1">
    <source>
        <dbReference type="EMBL" id="BBQ50283.1"/>
    </source>
</evidence>
<proteinExistence type="predicted"/>
<protein>
    <submittedName>
        <fullName evidence="1">Uncharacterized protein</fullName>
    </submittedName>
</protein>
<organism evidence="1 2">
    <name type="scientific">Acinetobacter pittii</name>
    <name type="common">Acinetobacter genomosp. 3</name>
    <dbReference type="NCBI Taxonomy" id="48296"/>
    <lineage>
        <taxon>Bacteria</taxon>
        <taxon>Pseudomonadati</taxon>
        <taxon>Pseudomonadota</taxon>
        <taxon>Gammaproteobacteria</taxon>
        <taxon>Moraxellales</taxon>
        <taxon>Moraxellaceae</taxon>
        <taxon>Acinetobacter</taxon>
        <taxon>Acinetobacter calcoaceticus/baumannii complex</taxon>
    </lineage>
</organism>
<dbReference type="EMBL" id="AP021936">
    <property type="protein sequence ID" value="BBQ50283.1"/>
    <property type="molecule type" value="Genomic_DNA"/>
</dbReference>
<reference evidence="1 2" key="1">
    <citation type="submission" date="2019-12" db="EMBL/GenBank/DDBJ databases">
        <title>complete genome sequences of Acinetobacter pittii str. WP2-W18-ESBL-11 isolated from wastewater treatment plant effluent.</title>
        <authorList>
            <person name="Sekizuka T."/>
            <person name="Itokawa K."/>
            <person name="Yatsu K."/>
            <person name="Inamine Y."/>
            <person name="Kuroda M."/>
        </authorList>
    </citation>
    <scope>NUCLEOTIDE SEQUENCE [LARGE SCALE GENOMIC DNA]</scope>
    <source>
        <strain evidence="1 2">WP2-W18-ESBL-11</strain>
    </source>
</reference>
<name>A0A1H8W9Y3_ACIPI</name>